<keyword evidence="2" id="KW-1185">Reference proteome</keyword>
<dbReference type="AlphaFoldDB" id="A0A3N4LUQ6"/>
<dbReference type="InParanoid" id="A0A3N4LUQ6"/>
<accession>A0A3N4LUQ6</accession>
<dbReference type="OrthoDB" id="10393599at2759"/>
<protein>
    <submittedName>
        <fullName evidence="1">Uncharacterized protein</fullName>
    </submittedName>
</protein>
<gene>
    <name evidence="1" type="ORF">L211DRAFT_851221</name>
</gene>
<dbReference type="Proteomes" id="UP000267821">
    <property type="component" value="Unassembled WGS sequence"/>
</dbReference>
<evidence type="ECO:0000313" key="1">
    <source>
        <dbReference type="EMBL" id="RPB21755.1"/>
    </source>
</evidence>
<organism evidence="1 2">
    <name type="scientific">Terfezia boudieri ATCC MYA-4762</name>
    <dbReference type="NCBI Taxonomy" id="1051890"/>
    <lineage>
        <taxon>Eukaryota</taxon>
        <taxon>Fungi</taxon>
        <taxon>Dikarya</taxon>
        <taxon>Ascomycota</taxon>
        <taxon>Pezizomycotina</taxon>
        <taxon>Pezizomycetes</taxon>
        <taxon>Pezizales</taxon>
        <taxon>Pezizaceae</taxon>
        <taxon>Terfezia</taxon>
    </lineage>
</organism>
<dbReference type="EMBL" id="ML121557">
    <property type="protein sequence ID" value="RPB21755.1"/>
    <property type="molecule type" value="Genomic_DNA"/>
</dbReference>
<sequence length="204" mass="22065">MERLCPNFCKSSDRGGLLTVEHPDRTGDCSFGYIGTSLTETNGSTKPRGGMAVKKSFTRSTGTTTGHINGVLLDTNLSSVLLRDPIPSITSEWVAIGDGIPEVPMSAIGDSGGLLTDDDNAIVGMIIGGLRNRRVEVNGNVRLVDNLTVLTSAEELLQWIKFDLGRDEVFAGAMVPAAWNRPEIDTYELFLLHNHNISKSLYEA</sequence>
<proteinExistence type="predicted"/>
<evidence type="ECO:0000313" key="2">
    <source>
        <dbReference type="Proteomes" id="UP000267821"/>
    </source>
</evidence>
<name>A0A3N4LUQ6_9PEZI</name>
<reference evidence="1 2" key="1">
    <citation type="journal article" date="2018" name="Nat. Ecol. Evol.">
        <title>Pezizomycetes genomes reveal the molecular basis of ectomycorrhizal truffle lifestyle.</title>
        <authorList>
            <person name="Murat C."/>
            <person name="Payen T."/>
            <person name="Noel B."/>
            <person name="Kuo A."/>
            <person name="Morin E."/>
            <person name="Chen J."/>
            <person name="Kohler A."/>
            <person name="Krizsan K."/>
            <person name="Balestrini R."/>
            <person name="Da Silva C."/>
            <person name="Montanini B."/>
            <person name="Hainaut M."/>
            <person name="Levati E."/>
            <person name="Barry K.W."/>
            <person name="Belfiori B."/>
            <person name="Cichocki N."/>
            <person name="Clum A."/>
            <person name="Dockter R.B."/>
            <person name="Fauchery L."/>
            <person name="Guy J."/>
            <person name="Iotti M."/>
            <person name="Le Tacon F."/>
            <person name="Lindquist E.A."/>
            <person name="Lipzen A."/>
            <person name="Malagnac F."/>
            <person name="Mello A."/>
            <person name="Molinier V."/>
            <person name="Miyauchi S."/>
            <person name="Poulain J."/>
            <person name="Riccioni C."/>
            <person name="Rubini A."/>
            <person name="Sitrit Y."/>
            <person name="Splivallo R."/>
            <person name="Traeger S."/>
            <person name="Wang M."/>
            <person name="Zifcakova L."/>
            <person name="Wipf D."/>
            <person name="Zambonelli A."/>
            <person name="Paolocci F."/>
            <person name="Nowrousian M."/>
            <person name="Ottonello S."/>
            <person name="Baldrian P."/>
            <person name="Spatafora J.W."/>
            <person name="Henrissat B."/>
            <person name="Nagy L.G."/>
            <person name="Aury J.M."/>
            <person name="Wincker P."/>
            <person name="Grigoriev I.V."/>
            <person name="Bonfante P."/>
            <person name="Martin F.M."/>
        </authorList>
    </citation>
    <scope>NUCLEOTIDE SEQUENCE [LARGE SCALE GENOMIC DNA]</scope>
    <source>
        <strain evidence="1 2">ATCC MYA-4762</strain>
    </source>
</reference>